<accession>C3XT03</accession>
<proteinExistence type="predicted"/>
<dbReference type="EMBL" id="GG666461">
    <property type="protein sequence ID" value="EEN68736.1"/>
    <property type="molecule type" value="Genomic_DNA"/>
</dbReference>
<protein>
    <submittedName>
        <fullName evidence="1">Uncharacterized protein</fullName>
    </submittedName>
</protein>
<sequence>MAYLAQLERKFDDPEDGPEAMRLMIPIQTSDTCRVTAVMDTLNRRSKQSLVTVDDSSQEACIYIRRVEKREREGKTAADADKTKRGNLRIGGKLLTQEATLGARVSSDSPLFSGVNLDVAAPYLVQEFVSCKLKAGSVNAVTLLTAMNDPAMLLLKTYQFVEILTLHSGTDSRLSNSVLNYLLTISIDVPHVYDFEFGGAVIKLARLRNRNHSCLRRYVTTIRMKNLYTKVLFGQYILVCT</sequence>
<reference evidence="1" key="1">
    <citation type="journal article" date="2008" name="Nature">
        <title>The amphioxus genome and the evolution of the chordate karyotype.</title>
        <authorList>
            <consortium name="US DOE Joint Genome Institute (JGI-PGF)"/>
            <person name="Putnam N.H."/>
            <person name="Butts T."/>
            <person name="Ferrier D.E.K."/>
            <person name="Furlong R.F."/>
            <person name="Hellsten U."/>
            <person name="Kawashima T."/>
            <person name="Robinson-Rechavi M."/>
            <person name="Shoguchi E."/>
            <person name="Terry A."/>
            <person name="Yu J.-K."/>
            <person name="Benito-Gutierrez E.L."/>
            <person name="Dubchak I."/>
            <person name="Garcia-Fernandez J."/>
            <person name="Gibson-Brown J.J."/>
            <person name="Grigoriev I.V."/>
            <person name="Horton A.C."/>
            <person name="de Jong P.J."/>
            <person name="Jurka J."/>
            <person name="Kapitonov V.V."/>
            <person name="Kohara Y."/>
            <person name="Kuroki Y."/>
            <person name="Lindquist E."/>
            <person name="Lucas S."/>
            <person name="Osoegawa K."/>
            <person name="Pennacchio L.A."/>
            <person name="Salamov A.A."/>
            <person name="Satou Y."/>
            <person name="Sauka-Spengler T."/>
            <person name="Schmutz J."/>
            <person name="Shin-I T."/>
            <person name="Toyoda A."/>
            <person name="Bronner-Fraser M."/>
            <person name="Fujiyama A."/>
            <person name="Holland L.Z."/>
            <person name="Holland P.W.H."/>
            <person name="Satoh N."/>
            <person name="Rokhsar D.S."/>
        </authorList>
    </citation>
    <scope>NUCLEOTIDE SEQUENCE [LARGE SCALE GENOMIC DNA]</scope>
    <source>
        <strain evidence="1">S238N-H82</strain>
        <tissue evidence="1">Testes</tissue>
    </source>
</reference>
<dbReference type="AlphaFoldDB" id="C3XT03"/>
<organism>
    <name type="scientific">Branchiostoma floridae</name>
    <name type="common">Florida lancelet</name>
    <name type="synonym">Amphioxus</name>
    <dbReference type="NCBI Taxonomy" id="7739"/>
    <lineage>
        <taxon>Eukaryota</taxon>
        <taxon>Metazoa</taxon>
        <taxon>Chordata</taxon>
        <taxon>Cephalochordata</taxon>
        <taxon>Leptocardii</taxon>
        <taxon>Amphioxiformes</taxon>
        <taxon>Branchiostomatidae</taxon>
        <taxon>Branchiostoma</taxon>
    </lineage>
</organism>
<gene>
    <name evidence="1" type="ORF">BRAFLDRAFT_97294</name>
</gene>
<name>C3XT03_BRAFL</name>
<dbReference type="InParanoid" id="C3XT03"/>
<evidence type="ECO:0000313" key="1">
    <source>
        <dbReference type="EMBL" id="EEN68736.1"/>
    </source>
</evidence>